<dbReference type="Gene3D" id="2.130.10.10">
    <property type="entry name" value="YVTN repeat-like/Quinoprotein amine dehydrogenase"/>
    <property type="match status" value="1"/>
</dbReference>
<sequence length="352" mass="37658">MKIKNNLVLALSLIILSFSCSSDDDNNQQEPQGAYEEGILITNEGNFGQGNGTVSFVSNDFSYTEHSVFSNVNGRLLGDTTQSIGFSDDLAYIIVNSSQKIEVVNRYTFQSVATIDSGLMNPRFITFISGKGYVTNWGDGSNAEDDYVAVIDLETNTVSSTIPVGEGPERIVNNGSTIYVAHQGGYSQNNIVSVIDPDSDVVTTITVGDVPNSMVFDNQGLLYVLSGGIPAWTGNETGGQLNVINTSSNTVSATLEFGDNEHPSNLSYGESLYYTLNGGVYKLAVGTSILPTTSIIENVNFNFMTIHNNILYGVDAGDYTSSGTLQSFDLGTNAPKHSKVVGIIPGGIYFND</sequence>
<accession>A0A4Q0XFX1</accession>
<keyword evidence="1" id="KW-0732">Signal</keyword>
<evidence type="ECO:0000313" key="3">
    <source>
        <dbReference type="Proteomes" id="UP000289792"/>
    </source>
</evidence>
<dbReference type="PANTHER" id="PTHR47197:SF3">
    <property type="entry name" value="DIHYDRO-HEME D1 DEHYDROGENASE"/>
    <property type="match status" value="1"/>
</dbReference>
<dbReference type="PANTHER" id="PTHR47197">
    <property type="entry name" value="PROTEIN NIRF"/>
    <property type="match status" value="1"/>
</dbReference>
<dbReference type="InterPro" id="IPR031815">
    <property type="entry name" value="DUF5074"/>
</dbReference>
<dbReference type="RefSeq" id="WP_129017077.1">
    <property type="nucleotide sequence ID" value="NZ_SDDZ01000004.1"/>
</dbReference>
<proteinExistence type="predicted"/>
<dbReference type="InterPro" id="IPR011048">
    <property type="entry name" value="Haem_d1_sf"/>
</dbReference>
<dbReference type="SUPFAM" id="SSF51004">
    <property type="entry name" value="C-terminal (heme d1) domain of cytochrome cd1-nitrite reductase"/>
    <property type="match status" value="1"/>
</dbReference>
<dbReference type="Pfam" id="PF16819">
    <property type="entry name" value="DUF5074"/>
    <property type="match status" value="1"/>
</dbReference>
<feature type="chain" id="PRO_5020459465" evidence="1">
    <location>
        <begin position="23"/>
        <end position="352"/>
    </location>
</feature>
<dbReference type="EMBL" id="SDDZ01000004">
    <property type="protein sequence ID" value="RXJ50140.1"/>
    <property type="molecule type" value="Genomic_DNA"/>
</dbReference>
<name>A0A4Q0XFX1_9FLAO</name>
<protein>
    <submittedName>
        <fullName evidence="2">YncE family protein</fullName>
    </submittedName>
</protein>
<dbReference type="PROSITE" id="PS51257">
    <property type="entry name" value="PROKAR_LIPOPROTEIN"/>
    <property type="match status" value="1"/>
</dbReference>
<comment type="caution">
    <text evidence="2">The sequence shown here is derived from an EMBL/GenBank/DDBJ whole genome shotgun (WGS) entry which is preliminary data.</text>
</comment>
<dbReference type="AlphaFoldDB" id="A0A4Q0XFX1"/>
<keyword evidence="3" id="KW-1185">Reference proteome</keyword>
<dbReference type="OrthoDB" id="9773938at2"/>
<organism evidence="2 3">
    <name type="scientific">Gelidibacter gilvus</name>
    <dbReference type="NCBI Taxonomy" id="59602"/>
    <lineage>
        <taxon>Bacteria</taxon>
        <taxon>Pseudomonadati</taxon>
        <taxon>Bacteroidota</taxon>
        <taxon>Flavobacteriia</taxon>
        <taxon>Flavobacteriales</taxon>
        <taxon>Flavobacteriaceae</taxon>
        <taxon>Gelidibacter</taxon>
    </lineage>
</organism>
<dbReference type="InterPro" id="IPR011964">
    <property type="entry name" value="YVTN_b-propeller_repeat"/>
</dbReference>
<dbReference type="InterPro" id="IPR015943">
    <property type="entry name" value="WD40/YVTN_repeat-like_dom_sf"/>
</dbReference>
<evidence type="ECO:0000313" key="2">
    <source>
        <dbReference type="EMBL" id="RXJ50140.1"/>
    </source>
</evidence>
<evidence type="ECO:0000256" key="1">
    <source>
        <dbReference type="SAM" id="SignalP"/>
    </source>
</evidence>
<dbReference type="NCBIfam" id="TIGR02276">
    <property type="entry name" value="beta_rpt_yvtn"/>
    <property type="match status" value="1"/>
</dbReference>
<gene>
    <name evidence="2" type="ORF">ESZ48_09135</name>
</gene>
<dbReference type="Proteomes" id="UP000289792">
    <property type="component" value="Unassembled WGS sequence"/>
</dbReference>
<reference evidence="2 3" key="1">
    <citation type="submission" date="2019-01" db="EMBL/GenBank/DDBJ databases">
        <title>Genome sequence of the Antarctic species Gelidibacter gilvus ACAM 158(T).</title>
        <authorList>
            <person name="Bowman J.P."/>
        </authorList>
    </citation>
    <scope>NUCLEOTIDE SEQUENCE [LARGE SCALE GENOMIC DNA]</scope>
    <source>
        <strain evidence="2 3">IC158</strain>
    </source>
</reference>
<feature type="signal peptide" evidence="1">
    <location>
        <begin position="1"/>
        <end position="22"/>
    </location>
</feature>
<dbReference type="InterPro" id="IPR051200">
    <property type="entry name" value="Host-pathogen_enzymatic-act"/>
</dbReference>